<evidence type="ECO:0000256" key="1">
    <source>
        <dbReference type="ARBA" id="ARBA00004613"/>
    </source>
</evidence>
<feature type="compositionally biased region" description="Basic and acidic residues" evidence="6">
    <location>
        <begin position="93"/>
        <end position="105"/>
    </location>
</feature>
<comment type="subcellular location">
    <subcellularLocation>
        <location evidence="1 5">Secreted</location>
    </subcellularLocation>
</comment>
<reference evidence="9 10" key="1">
    <citation type="submission" date="2018-09" db="EMBL/GenBank/DDBJ databases">
        <title>Genomic investigation of the strawberry pathogen Phytophthora fragariae indicates pathogenicity is determined by transcriptional variation in three key races.</title>
        <authorList>
            <person name="Adams T.M."/>
            <person name="Armitage A.D."/>
            <person name="Sobczyk M.K."/>
            <person name="Bates H.J."/>
            <person name="Dunwell J.M."/>
            <person name="Nellist C.F."/>
            <person name="Harrison R.J."/>
        </authorList>
    </citation>
    <scope>NUCLEOTIDE SEQUENCE [LARGE SCALE GENOMIC DNA]</scope>
    <source>
        <strain evidence="8 10">NOV-77</strain>
        <strain evidence="7 9">SCRP245</strain>
    </source>
</reference>
<dbReference type="InterPro" id="IPR031825">
    <property type="entry name" value="RXLR"/>
</dbReference>
<evidence type="ECO:0000256" key="6">
    <source>
        <dbReference type="SAM" id="MobiDB-lite"/>
    </source>
</evidence>
<evidence type="ECO:0000256" key="2">
    <source>
        <dbReference type="ARBA" id="ARBA00010400"/>
    </source>
</evidence>
<dbReference type="Proteomes" id="UP000460718">
    <property type="component" value="Unassembled WGS sequence"/>
</dbReference>
<evidence type="ECO:0000256" key="4">
    <source>
        <dbReference type="ARBA" id="ARBA00022729"/>
    </source>
</evidence>
<accession>A0A6A3ISM1</accession>
<evidence type="ECO:0000313" key="7">
    <source>
        <dbReference type="EMBL" id="KAE8985979.1"/>
    </source>
</evidence>
<evidence type="ECO:0000313" key="10">
    <source>
        <dbReference type="Proteomes" id="UP000486351"/>
    </source>
</evidence>
<feature type="compositionally biased region" description="Acidic residues" evidence="6">
    <location>
        <begin position="54"/>
        <end position="69"/>
    </location>
</feature>
<comment type="caution">
    <text evidence="7">The sequence shown here is derived from an EMBL/GenBank/DDBJ whole genome shotgun (WGS) entry which is preliminary data.</text>
</comment>
<keyword evidence="4 5" id="KW-0732">Signal</keyword>
<dbReference type="AlphaFoldDB" id="A0A6A3ISM1"/>
<organism evidence="7 9">
    <name type="scientific">Phytophthora fragariae</name>
    <dbReference type="NCBI Taxonomy" id="53985"/>
    <lineage>
        <taxon>Eukaryota</taxon>
        <taxon>Sar</taxon>
        <taxon>Stramenopiles</taxon>
        <taxon>Oomycota</taxon>
        <taxon>Peronosporomycetes</taxon>
        <taxon>Peronosporales</taxon>
        <taxon>Peronosporaceae</taxon>
        <taxon>Phytophthora</taxon>
    </lineage>
</organism>
<proteinExistence type="inferred from homology"/>
<keyword evidence="3 5" id="KW-0964">Secreted</keyword>
<feature type="signal peptide" evidence="5">
    <location>
        <begin position="1"/>
        <end position="20"/>
    </location>
</feature>
<feature type="region of interest" description="Disordered" evidence="6">
    <location>
        <begin position="47"/>
        <end position="115"/>
    </location>
</feature>
<sequence>MRLSCTILVAVISSANTASGEMNLNHPQLPADTALWSEGGEVISKRALRSREDTYDEDELEGTGDDVEERVDLLQSLDTLRNGSKRRGPSTSCDERISLQPERSRTKNRWKPCFS</sequence>
<dbReference type="Pfam" id="PF16810">
    <property type="entry name" value="RXLR"/>
    <property type="match status" value="1"/>
</dbReference>
<dbReference type="EMBL" id="QXFY01000225">
    <property type="protein sequence ID" value="KAE9351453.1"/>
    <property type="molecule type" value="Genomic_DNA"/>
</dbReference>
<evidence type="ECO:0000256" key="3">
    <source>
        <dbReference type="ARBA" id="ARBA00022525"/>
    </source>
</evidence>
<feature type="chain" id="PRO_5036379766" description="RxLR effector protein" evidence="5">
    <location>
        <begin position="21"/>
        <end position="115"/>
    </location>
</feature>
<name>A0A6A3ISM1_9STRA</name>
<comment type="function">
    <text evidence="5">Effector that suppresses plant defense responses during pathogen infection.</text>
</comment>
<comment type="domain">
    <text evidence="5">The RxLR-dEER motif acts to carry the protein into the host cell cytoplasm through binding to cell surface phosphatidylinositol-3-phosphate.</text>
</comment>
<dbReference type="Proteomes" id="UP000486351">
    <property type="component" value="Unassembled WGS sequence"/>
</dbReference>
<gene>
    <name evidence="8" type="ORF">PF008_g5937</name>
    <name evidence="7" type="ORF">PF011_g20172</name>
</gene>
<feature type="compositionally biased region" description="Basic residues" evidence="6">
    <location>
        <begin position="106"/>
        <end position="115"/>
    </location>
</feature>
<evidence type="ECO:0000313" key="8">
    <source>
        <dbReference type="EMBL" id="KAE9351453.1"/>
    </source>
</evidence>
<evidence type="ECO:0000256" key="5">
    <source>
        <dbReference type="RuleBase" id="RU367124"/>
    </source>
</evidence>
<dbReference type="EMBL" id="QXFW01001776">
    <property type="protein sequence ID" value="KAE8985979.1"/>
    <property type="molecule type" value="Genomic_DNA"/>
</dbReference>
<comment type="similarity">
    <text evidence="2 5">Belongs to the RxLR effector family.</text>
</comment>
<evidence type="ECO:0000313" key="9">
    <source>
        <dbReference type="Proteomes" id="UP000460718"/>
    </source>
</evidence>
<protein>
    <recommendedName>
        <fullName evidence="5">RxLR effector protein</fullName>
    </recommendedName>
</protein>